<dbReference type="Proteomes" id="UP001195483">
    <property type="component" value="Unassembled WGS sequence"/>
</dbReference>
<reference evidence="2" key="1">
    <citation type="journal article" date="2021" name="Genome Biol. Evol.">
        <title>A High-Quality Reference Genome for a Parasitic Bivalve with Doubly Uniparental Inheritance (Bivalvia: Unionida).</title>
        <authorList>
            <person name="Smith C.H."/>
        </authorList>
    </citation>
    <scope>NUCLEOTIDE SEQUENCE</scope>
    <source>
        <strain evidence="2">CHS0354</strain>
    </source>
</reference>
<name>A0AAE0T094_9BIVA</name>
<proteinExistence type="predicted"/>
<organism evidence="2 3">
    <name type="scientific">Potamilus streckersoni</name>
    <dbReference type="NCBI Taxonomy" id="2493646"/>
    <lineage>
        <taxon>Eukaryota</taxon>
        <taxon>Metazoa</taxon>
        <taxon>Spiralia</taxon>
        <taxon>Lophotrochozoa</taxon>
        <taxon>Mollusca</taxon>
        <taxon>Bivalvia</taxon>
        <taxon>Autobranchia</taxon>
        <taxon>Heteroconchia</taxon>
        <taxon>Palaeoheterodonta</taxon>
        <taxon>Unionida</taxon>
        <taxon>Unionoidea</taxon>
        <taxon>Unionidae</taxon>
        <taxon>Ambleminae</taxon>
        <taxon>Lampsilini</taxon>
        <taxon>Potamilus</taxon>
    </lineage>
</organism>
<evidence type="ECO:0000313" key="3">
    <source>
        <dbReference type="Proteomes" id="UP001195483"/>
    </source>
</evidence>
<protein>
    <submittedName>
        <fullName evidence="2">Uncharacterized protein</fullName>
    </submittedName>
</protein>
<sequence length="60" mass="6749">MPELNVYYNVNHFAAVTDVIERGINTKRQQSTKRKISSSGSSACENDCFHEDDAVDDDNI</sequence>
<feature type="non-terminal residue" evidence="2">
    <location>
        <position position="60"/>
    </location>
</feature>
<gene>
    <name evidence="2" type="ORF">CHS0354_033575</name>
</gene>
<dbReference type="EMBL" id="JAEAOA010001967">
    <property type="protein sequence ID" value="KAK3601445.1"/>
    <property type="molecule type" value="Genomic_DNA"/>
</dbReference>
<accession>A0AAE0T094</accession>
<reference evidence="2" key="3">
    <citation type="submission" date="2023-05" db="EMBL/GenBank/DDBJ databases">
        <authorList>
            <person name="Smith C.H."/>
        </authorList>
    </citation>
    <scope>NUCLEOTIDE SEQUENCE</scope>
    <source>
        <strain evidence="2">CHS0354</strain>
        <tissue evidence="2">Mantle</tissue>
    </source>
</reference>
<evidence type="ECO:0000256" key="1">
    <source>
        <dbReference type="SAM" id="MobiDB-lite"/>
    </source>
</evidence>
<comment type="caution">
    <text evidence="2">The sequence shown here is derived from an EMBL/GenBank/DDBJ whole genome shotgun (WGS) entry which is preliminary data.</text>
</comment>
<evidence type="ECO:0000313" key="2">
    <source>
        <dbReference type="EMBL" id="KAK3601445.1"/>
    </source>
</evidence>
<reference evidence="2" key="2">
    <citation type="journal article" date="2021" name="Genome Biol. Evol.">
        <title>Developing a high-quality reference genome for a parasitic bivalve with doubly uniparental inheritance (Bivalvia: Unionida).</title>
        <authorList>
            <person name="Smith C.H."/>
        </authorList>
    </citation>
    <scope>NUCLEOTIDE SEQUENCE</scope>
    <source>
        <strain evidence="2">CHS0354</strain>
        <tissue evidence="2">Mantle</tissue>
    </source>
</reference>
<keyword evidence="3" id="KW-1185">Reference proteome</keyword>
<feature type="region of interest" description="Disordered" evidence="1">
    <location>
        <begin position="26"/>
        <end position="60"/>
    </location>
</feature>
<dbReference type="AlphaFoldDB" id="A0AAE0T094"/>